<evidence type="ECO:0000313" key="3">
    <source>
        <dbReference type="Proteomes" id="UP000266861"/>
    </source>
</evidence>
<proteinExistence type="predicted"/>
<evidence type="ECO:0000313" key="2">
    <source>
        <dbReference type="EMBL" id="RHZ52787.1"/>
    </source>
</evidence>
<organism evidence="2 3">
    <name type="scientific">Diversispora epigaea</name>
    <dbReference type="NCBI Taxonomy" id="1348612"/>
    <lineage>
        <taxon>Eukaryota</taxon>
        <taxon>Fungi</taxon>
        <taxon>Fungi incertae sedis</taxon>
        <taxon>Mucoromycota</taxon>
        <taxon>Glomeromycotina</taxon>
        <taxon>Glomeromycetes</taxon>
        <taxon>Diversisporales</taxon>
        <taxon>Diversisporaceae</taxon>
        <taxon>Diversispora</taxon>
    </lineage>
</organism>
<comment type="caution">
    <text evidence="2">The sequence shown here is derived from an EMBL/GenBank/DDBJ whole genome shotgun (WGS) entry which is preliminary data.</text>
</comment>
<sequence length="294" mass="33060">MPAKLQTICYIHDCNEKNTAEFIIKEVTAISRLNEAEPTEIIYLRTRMFIPLDQEVETHIEDFEVGQVVFLKGKFIACTGGWYSVSATSVKVLHNTDFNTMPVIGINVMLTGNTTQVVKNENGYSVLEFDIDEYLGELEPKNFWLEVKHKTNNRYLMNKTNSINQNSRSTTAILVGVINYIPPITDPITNSETSPSKFTLNLEDISLITHRTTNNNNQTLNAPWLNTRRTNRVARGASPRNMRRSTNTSPNQPLTLATVSNINTSPDLNLETALSTNPPPSGMNNSQPEQQQND</sequence>
<reference evidence="2 3" key="1">
    <citation type="submission" date="2018-08" db="EMBL/GenBank/DDBJ databases">
        <title>Genome and evolution of the arbuscular mycorrhizal fungus Diversispora epigaea (formerly Glomus versiforme) and its bacterial endosymbionts.</title>
        <authorList>
            <person name="Sun X."/>
            <person name="Fei Z."/>
            <person name="Harrison M."/>
        </authorList>
    </citation>
    <scope>NUCLEOTIDE SEQUENCE [LARGE SCALE GENOMIC DNA]</scope>
    <source>
        <strain evidence="2 3">IT104</strain>
    </source>
</reference>
<feature type="region of interest" description="Disordered" evidence="1">
    <location>
        <begin position="268"/>
        <end position="294"/>
    </location>
</feature>
<dbReference type="Proteomes" id="UP000266861">
    <property type="component" value="Unassembled WGS sequence"/>
</dbReference>
<name>A0A397GQF1_9GLOM</name>
<feature type="region of interest" description="Disordered" evidence="1">
    <location>
        <begin position="218"/>
        <end position="256"/>
    </location>
</feature>
<dbReference type="EMBL" id="PQFF01000399">
    <property type="protein sequence ID" value="RHZ52787.1"/>
    <property type="molecule type" value="Genomic_DNA"/>
</dbReference>
<dbReference type="AlphaFoldDB" id="A0A397GQF1"/>
<protein>
    <submittedName>
        <fullName evidence="2">Uncharacterized protein</fullName>
    </submittedName>
</protein>
<feature type="compositionally biased region" description="Polar residues" evidence="1">
    <location>
        <begin position="244"/>
        <end position="256"/>
    </location>
</feature>
<accession>A0A397GQF1</accession>
<gene>
    <name evidence="2" type="ORF">Glove_457g93</name>
</gene>
<dbReference type="OrthoDB" id="2436476at2759"/>
<evidence type="ECO:0000256" key="1">
    <source>
        <dbReference type="SAM" id="MobiDB-lite"/>
    </source>
</evidence>
<keyword evidence="3" id="KW-1185">Reference proteome</keyword>